<dbReference type="SUPFAM" id="SSF50814">
    <property type="entry name" value="Lipocalins"/>
    <property type="match status" value="1"/>
</dbReference>
<proteinExistence type="predicted"/>
<gene>
    <name evidence="1" type="primary">ORF56382</name>
</gene>
<protein>
    <recommendedName>
        <fullName evidence="2">Lipocalin/cytosolic fatty-acid binding domain-containing protein</fullName>
    </recommendedName>
</protein>
<dbReference type="EMBL" id="HACG01018960">
    <property type="protein sequence ID" value="CEK65825.1"/>
    <property type="molecule type" value="Transcribed_RNA"/>
</dbReference>
<accession>A0A0B6ZDM0</accession>
<name>A0A0B6ZDM0_9EUPU</name>
<sequence length="137" mass="15427">MERFYGNWKVQLDKTMGVAEIGKLMGWTQEIQTLFATLNYVLLIEASGNNTRCCIDYGVVKIEFFFTLGEVFDYKSAEGTKSKCTIILDDGKLVESYVTDEGAQWRTERVLNGTSMTATTMFAGHPNIKCVQTLLKV</sequence>
<reference evidence="1" key="1">
    <citation type="submission" date="2014-12" db="EMBL/GenBank/DDBJ databases">
        <title>Insight into the proteome of Arion vulgaris.</title>
        <authorList>
            <person name="Aradska J."/>
            <person name="Bulat T."/>
            <person name="Smidak R."/>
            <person name="Sarate P."/>
            <person name="Gangsoo J."/>
            <person name="Sialana F."/>
            <person name="Bilban M."/>
            <person name="Lubec G."/>
        </authorList>
    </citation>
    <scope>NUCLEOTIDE SEQUENCE</scope>
    <source>
        <tissue evidence="1">Skin</tissue>
    </source>
</reference>
<evidence type="ECO:0008006" key="2">
    <source>
        <dbReference type="Google" id="ProtNLM"/>
    </source>
</evidence>
<dbReference type="AlphaFoldDB" id="A0A0B6ZDM0"/>
<dbReference type="GO" id="GO:0008289">
    <property type="term" value="F:lipid binding"/>
    <property type="evidence" value="ECO:0007669"/>
    <property type="project" value="UniProtKB-KW"/>
</dbReference>
<dbReference type="Gene3D" id="2.40.128.20">
    <property type="match status" value="1"/>
</dbReference>
<evidence type="ECO:0000313" key="1">
    <source>
        <dbReference type="EMBL" id="CEK65825.1"/>
    </source>
</evidence>
<dbReference type="InterPro" id="IPR012674">
    <property type="entry name" value="Calycin"/>
</dbReference>
<organism evidence="1">
    <name type="scientific">Arion vulgaris</name>
    <dbReference type="NCBI Taxonomy" id="1028688"/>
    <lineage>
        <taxon>Eukaryota</taxon>
        <taxon>Metazoa</taxon>
        <taxon>Spiralia</taxon>
        <taxon>Lophotrochozoa</taxon>
        <taxon>Mollusca</taxon>
        <taxon>Gastropoda</taxon>
        <taxon>Heterobranchia</taxon>
        <taxon>Euthyneura</taxon>
        <taxon>Panpulmonata</taxon>
        <taxon>Eupulmonata</taxon>
        <taxon>Stylommatophora</taxon>
        <taxon>Helicina</taxon>
        <taxon>Arionoidea</taxon>
        <taxon>Arionidae</taxon>
        <taxon>Arion</taxon>
    </lineage>
</organism>